<evidence type="ECO:0000313" key="7">
    <source>
        <dbReference type="Proteomes" id="UP000295453"/>
    </source>
</evidence>
<keyword evidence="1" id="KW-0805">Transcription regulation</keyword>
<feature type="domain" description="HTH tetR-type" evidence="5">
    <location>
        <begin position="20"/>
        <end position="81"/>
    </location>
</feature>
<dbReference type="PANTHER" id="PTHR30055">
    <property type="entry name" value="HTH-TYPE TRANSCRIPTIONAL REGULATOR RUTR"/>
    <property type="match status" value="1"/>
</dbReference>
<keyword evidence="2 4" id="KW-0238">DNA-binding</keyword>
<dbReference type="Pfam" id="PF00440">
    <property type="entry name" value="TetR_N"/>
    <property type="match status" value="1"/>
</dbReference>
<dbReference type="PROSITE" id="PS50977">
    <property type="entry name" value="HTH_TETR_2"/>
    <property type="match status" value="1"/>
</dbReference>
<name>A0A4R1CFU6_9ACTN</name>
<dbReference type="AlphaFoldDB" id="A0A4R1CFU6"/>
<evidence type="ECO:0000256" key="3">
    <source>
        <dbReference type="ARBA" id="ARBA00023163"/>
    </source>
</evidence>
<dbReference type="PANTHER" id="PTHR30055:SF234">
    <property type="entry name" value="HTH-TYPE TRANSCRIPTIONAL REGULATOR BETI"/>
    <property type="match status" value="1"/>
</dbReference>
<comment type="caution">
    <text evidence="6">The sequence shown here is derived from an EMBL/GenBank/DDBJ whole genome shotgun (WGS) entry which is preliminary data.</text>
</comment>
<gene>
    <name evidence="6" type="ORF">EPD65_07040</name>
</gene>
<dbReference type="Proteomes" id="UP000295453">
    <property type="component" value="Unassembled WGS sequence"/>
</dbReference>
<dbReference type="OrthoDB" id="4542604at2"/>
<keyword evidence="7" id="KW-1185">Reference proteome</keyword>
<dbReference type="InterPro" id="IPR050109">
    <property type="entry name" value="HTH-type_TetR-like_transc_reg"/>
</dbReference>
<dbReference type="InterPro" id="IPR001647">
    <property type="entry name" value="HTH_TetR"/>
</dbReference>
<evidence type="ECO:0000259" key="5">
    <source>
        <dbReference type="PROSITE" id="PS50977"/>
    </source>
</evidence>
<evidence type="ECO:0000256" key="4">
    <source>
        <dbReference type="PROSITE-ProRule" id="PRU00335"/>
    </source>
</evidence>
<evidence type="ECO:0000313" key="6">
    <source>
        <dbReference type="EMBL" id="TCJ28916.1"/>
    </source>
</evidence>
<accession>A0A4R1CFU6</accession>
<dbReference type="GO" id="GO:0003700">
    <property type="term" value="F:DNA-binding transcription factor activity"/>
    <property type="evidence" value="ECO:0007669"/>
    <property type="project" value="TreeGrafter"/>
</dbReference>
<dbReference type="EMBL" id="SJZJ01000009">
    <property type="protein sequence ID" value="TCJ28916.1"/>
    <property type="molecule type" value="Genomic_DNA"/>
</dbReference>
<dbReference type="InterPro" id="IPR036271">
    <property type="entry name" value="Tet_transcr_reg_TetR-rel_C_sf"/>
</dbReference>
<organism evidence="6 7">
    <name type="scientific">Nocardioides jejuensis</name>
    <dbReference type="NCBI Taxonomy" id="2502782"/>
    <lineage>
        <taxon>Bacteria</taxon>
        <taxon>Bacillati</taxon>
        <taxon>Actinomycetota</taxon>
        <taxon>Actinomycetes</taxon>
        <taxon>Propionibacteriales</taxon>
        <taxon>Nocardioidaceae</taxon>
        <taxon>Nocardioides</taxon>
    </lineage>
</organism>
<dbReference type="Gene3D" id="1.10.357.10">
    <property type="entry name" value="Tetracycline Repressor, domain 2"/>
    <property type="match status" value="1"/>
</dbReference>
<sequence length="239" mass="26552">MGTDEQQVDGRSVRWEAHKRERRAAIIRAAIEATEEHPPGTDIHVQLIAKKAGIGRPVVYRHFVDRDDLDRAVQRRALDMLTEQIIGAVAAGGGLRDVIERAVLQYVQWAHDHRALHRFAMRELPGKIDNPVRNVIRGISEQFKPLLLEGATVLGIELDEDDAATVDLVAFGVVSQIVSAVRLWLARGEDRKPGPEALAYRLSQIIWYQLDGMASTRGARLDPNLPVADLTTLLAATQN</sequence>
<dbReference type="GO" id="GO:0000976">
    <property type="term" value="F:transcription cis-regulatory region binding"/>
    <property type="evidence" value="ECO:0007669"/>
    <property type="project" value="TreeGrafter"/>
</dbReference>
<dbReference type="SUPFAM" id="SSF46689">
    <property type="entry name" value="Homeodomain-like"/>
    <property type="match status" value="1"/>
</dbReference>
<feature type="DNA-binding region" description="H-T-H motif" evidence="4">
    <location>
        <begin position="44"/>
        <end position="63"/>
    </location>
</feature>
<keyword evidence="3" id="KW-0804">Transcription</keyword>
<protein>
    <submittedName>
        <fullName evidence="6">TetR/AcrR family transcriptional regulator</fullName>
    </submittedName>
</protein>
<evidence type="ECO:0000256" key="2">
    <source>
        <dbReference type="ARBA" id="ARBA00023125"/>
    </source>
</evidence>
<proteinExistence type="predicted"/>
<evidence type="ECO:0000256" key="1">
    <source>
        <dbReference type="ARBA" id="ARBA00023015"/>
    </source>
</evidence>
<dbReference type="InterPro" id="IPR009057">
    <property type="entry name" value="Homeodomain-like_sf"/>
</dbReference>
<dbReference type="SUPFAM" id="SSF48498">
    <property type="entry name" value="Tetracyclin repressor-like, C-terminal domain"/>
    <property type="match status" value="1"/>
</dbReference>
<reference evidence="6 7" key="1">
    <citation type="submission" date="2019-03" db="EMBL/GenBank/DDBJ databases">
        <authorList>
            <person name="Kim M.K.M."/>
        </authorList>
    </citation>
    <scope>NUCLEOTIDE SEQUENCE [LARGE SCALE GENOMIC DNA]</scope>
    <source>
        <strain evidence="6 7">18JY15-6</strain>
    </source>
</reference>